<feature type="domain" description="ABC transporter" evidence="5">
    <location>
        <begin position="4"/>
        <end position="249"/>
    </location>
</feature>
<proteinExistence type="predicted"/>
<reference evidence="6 7" key="1">
    <citation type="submission" date="2017-06" db="EMBL/GenBank/DDBJ databases">
        <authorList>
            <person name="Kim H.J."/>
            <person name="Triplett B.A."/>
        </authorList>
    </citation>
    <scope>NUCLEOTIDE SEQUENCE [LARGE SCALE GENOMIC DNA]</scope>
    <source>
        <strain evidence="6 7">SCA</strain>
    </source>
</reference>
<dbReference type="Pfam" id="PF16326">
    <property type="entry name" value="ABC_tran_CTD"/>
    <property type="match status" value="1"/>
</dbReference>
<dbReference type="InterPro" id="IPR051309">
    <property type="entry name" value="ABCF_ATPase"/>
</dbReference>
<dbReference type="PANTHER" id="PTHR42855">
    <property type="entry name" value="ABC TRANSPORTER ATP-BINDING SUBUNIT"/>
    <property type="match status" value="1"/>
</dbReference>
<dbReference type="AlphaFoldDB" id="A0A239KPT8"/>
<evidence type="ECO:0000256" key="1">
    <source>
        <dbReference type="ARBA" id="ARBA00022737"/>
    </source>
</evidence>
<keyword evidence="4" id="KW-0175">Coiled coil</keyword>
<name>A0A239KPT8_9FIRM</name>
<keyword evidence="7" id="KW-1185">Reference proteome</keyword>
<keyword evidence="2" id="KW-0547">Nucleotide-binding</keyword>
<sequence length="641" mass="73355">MNLLSAENISKSYSEKILLNNINLGINEGDKIGVIGINGTGKTTLLKIIAGAEEPDVGRIMKGNTVHIEYLPQNPYFDPEASVLQQTFRGNSPIMNLIRKYEEAIYNPQIASEIIIKLTHEMDIMDAWSIESEAKAILTKLGISDFSAKVGTLSGGQRKRIALAAALINPSDLLILDEPTNHLDNDTIDWLEQYLNKRKGALLMITHDRYFLDRVVNEIIEIDRGNLYLYKGNYSNFLEKKVEREEMEVANESKRQNLLRKELAWIKRGAKARTTKQKARIDRFEKLNEQTSQVIEDKVEISVASSRLGKKVIELEDISKSFEENMLIKDFSYVLLRRDRVGVIGPNGSGKSTLLNIISARIRPDYGTIEVGETVNVGYYSQETQHMDNDQRVIEYIKEGGEYLTTAEGDKITASQMLERFLFPSSLQWTPIAKLSGGEKRRLYLLRVLIEAPNVLLLDEPTNDLDITTLTILEDYLDNFNGAVIAVSHDRYFLDRMAEKIFVFEGNGKVVEYTGNYSHFKENSINSGNIERDKKAINKGKQEVEKTLQDKKNIDRIKDRPLKFTFKEQKEYEEIDDVIAKLEEKILKMELLIEGAASDYTLLQQLLTEKEEFQKQLEEKMERWVYLNDLAEKIESGQKRV</sequence>
<gene>
    <name evidence="6" type="ORF">SAMN05446037_10514</name>
</gene>
<feature type="coiled-coil region" evidence="4">
    <location>
        <begin position="235"/>
        <end position="262"/>
    </location>
</feature>
<evidence type="ECO:0000256" key="3">
    <source>
        <dbReference type="ARBA" id="ARBA00022840"/>
    </source>
</evidence>
<keyword evidence="1" id="KW-0677">Repeat</keyword>
<keyword evidence="3 6" id="KW-0067">ATP-binding</keyword>
<dbReference type="InterPro" id="IPR032524">
    <property type="entry name" value="ABC_tran_C"/>
</dbReference>
<dbReference type="PROSITE" id="PS50893">
    <property type="entry name" value="ABC_TRANSPORTER_2"/>
    <property type="match status" value="2"/>
</dbReference>
<dbReference type="Pfam" id="PF00005">
    <property type="entry name" value="ABC_tran"/>
    <property type="match status" value="2"/>
</dbReference>
<dbReference type="SMART" id="SM00382">
    <property type="entry name" value="AAA"/>
    <property type="match status" value="2"/>
</dbReference>
<organism evidence="6 7">
    <name type="scientific">Anaerovirgula multivorans</name>
    <dbReference type="NCBI Taxonomy" id="312168"/>
    <lineage>
        <taxon>Bacteria</taxon>
        <taxon>Bacillati</taxon>
        <taxon>Bacillota</taxon>
        <taxon>Clostridia</taxon>
        <taxon>Peptostreptococcales</taxon>
        <taxon>Natronincolaceae</taxon>
        <taxon>Anaerovirgula</taxon>
    </lineage>
</organism>
<dbReference type="FunFam" id="3.40.50.300:FF:000309">
    <property type="entry name" value="ABC transporter ATP-binding protein"/>
    <property type="match status" value="1"/>
</dbReference>
<feature type="domain" description="ABC transporter" evidence="5">
    <location>
        <begin position="313"/>
        <end position="531"/>
    </location>
</feature>
<dbReference type="Gene3D" id="3.40.50.300">
    <property type="entry name" value="P-loop containing nucleotide triphosphate hydrolases"/>
    <property type="match status" value="2"/>
</dbReference>
<dbReference type="GO" id="GO:0016887">
    <property type="term" value="F:ATP hydrolysis activity"/>
    <property type="evidence" value="ECO:0007669"/>
    <property type="project" value="InterPro"/>
</dbReference>
<dbReference type="PROSITE" id="PS00211">
    <property type="entry name" value="ABC_TRANSPORTER_1"/>
    <property type="match status" value="1"/>
</dbReference>
<dbReference type="Gene3D" id="1.10.287.380">
    <property type="entry name" value="Valyl-tRNA synthetase, C-terminal domain"/>
    <property type="match status" value="1"/>
</dbReference>
<dbReference type="CDD" id="cd03221">
    <property type="entry name" value="ABCF_EF-3"/>
    <property type="match status" value="2"/>
</dbReference>
<dbReference type="OrthoDB" id="9801441at2"/>
<dbReference type="FunFam" id="3.40.50.300:FF:000011">
    <property type="entry name" value="Putative ABC transporter ATP-binding component"/>
    <property type="match status" value="1"/>
</dbReference>
<dbReference type="InterPro" id="IPR003593">
    <property type="entry name" value="AAA+_ATPase"/>
</dbReference>
<dbReference type="GO" id="GO:0005524">
    <property type="term" value="F:ATP binding"/>
    <property type="evidence" value="ECO:0007669"/>
    <property type="project" value="UniProtKB-KW"/>
</dbReference>
<evidence type="ECO:0000256" key="2">
    <source>
        <dbReference type="ARBA" id="ARBA00022741"/>
    </source>
</evidence>
<dbReference type="InterPro" id="IPR003439">
    <property type="entry name" value="ABC_transporter-like_ATP-bd"/>
</dbReference>
<evidence type="ECO:0000313" key="7">
    <source>
        <dbReference type="Proteomes" id="UP000198304"/>
    </source>
</evidence>
<evidence type="ECO:0000259" key="5">
    <source>
        <dbReference type="PROSITE" id="PS50893"/>
    </source>
</evidence>
<dbReference type="EMBL" id="FZOJ01000051">
    <property type="protein sequence ID" value="SNT20075.1"/>
    <property type="molecule type" value="Genomic_DNA"/>
</dbReference>
<evidence type="ECO:0000313" key="6">
    <source>
        <dbReference type="EMBL" id="SNT20075.1"/>
    </source>
</evidence>
<accession>A0A239KPT8</accession>
<dbReference type="InterPro" id="IPR032781">
    <property type="entry name" value="ABC_tran_Xtn"/>
</dbReference>
<dbReference type="Proteomes" id="UP000198304">
    <property type="component" value="Unassembled WGS sequence"/>
</dbReference>
<dbReference type="PANTHER" id="PTHR42855:SF1">
    <property type="entry name" value="ABC TRANSPORTER DOMAIN-CONTAINING PROTEIN"/>
    <property type="match status" value="1"/>
</dbReference>
<dbReference type="InterPro" id="IPR037118">
    <property type="entry name" value="Val-tRNA_synth_C_sf"/>
</dbReference>
<dbReference type="GO" id="GO:0003677">
    <property type="term" value="F:DNA binding"/>
    <property type="evidence" value="ECO:0007669"/>
    <property type="project" value="InterPro"/>
</dbReference>
<dbReference type="RefSeq" id="WP_089285418.1">
    <property type="nucleotide sequence ID" value="NZ_FZOJ01000051.1"/>
</dbReference>
<dbReference type="Pfam" id="PF12848">
    <property type="entry name" value="ABC_tran_Xtn"/>
    <property type="match status" value="1"/>
</dbReference>
<dbReference type="SUPFAM" id="SSF52540">
    <property type="entry name" value="P-loop containing nucleoside triphosphate hydrolases"/>
    <property type="match status" value="2"/>
</dbReference>
<dbReference type="InterPro" id="IPR027417">
    <property type="entry name" value="P-loop_NTPase"/>
</dbReference>
<protein>
    <submittedName>
        <fullName evidence="6">ATP-binding cassette, subfamily F, uup</fullName>
    </submittedName>
</protein>
<evidence type="ECO:0000256" key="4">
    <source>
        <dbReference type="SAM" id="Coils"/>
    </source>
</evidence>
<feature type="coiled-coil region" evidence="4">
    <location>
        <begin position="572"/>
        <end position="623"/>
    </location>
</feature>
<dbReference type="InterPro" id="IPR017871">
    <property type="entry name" value="ABC_transporter-like_CS"/>
</dbReference>